<dbReference type="Proteomes" id="UP000182248">
    <property type="component" value="Unassembled WGS sequence"/>
</dbReference>
<keyword evidence="17" id="KW-1185">Reference proteome</keyword>
<evidence type="ECO:0000259" key="14">
    <source>
        <dbReference type="Pfam" id="PF00593"/>
    </source>
</evidence>
<dbReference type="Gene3D" id="2.170.130.10">
    <property type="entry name" value="TonB-dependent receptor, plug domain"/>
    <property type="match status" value="1"/>
</dbReference>
<evidence type="ECO:0000256" key="2">
    <source>
        <dbReference type="ARBA" id="ARBA00022448"/>
    </source>
</evidence>
<evidence type="ECO:0000259" key="15">
    <source>
        <dbReference type="Pfam" id="PF07715"/>
    </source>
</evidence>
<dbReference type="SUPFAM" id="SSF56935">
    <property type="entry name" value="Porins"/>
    <property type="match status" value="1"/>
</dbReference>
<keyword evidence="6" id="KW-0732">Signal</keyword>
<sequence>MSPKPEKTIFNYGITAPFIRAKLLRMNIFYDFSKLYRFYRVRSFTVAMLLICTVYARAQEEQEKDSTVSELVSLDEVLVSAVRVTSQNPVTFSNLSKTEIAPRNLGQDIPVLMNYLPSVVTTTDAGAGVGYTGIRVRGSDATRVNVTINGIPYNDSESHGTFWVNMPDFASSVENLQLQRGVGTSTNGAGAFGASLNMLTDAVSENSSGEISSSYGSFNTRKHTVKFSTGKLNDHFEMAGRLSVIRSDGYIDRASSDLKSYFLQGAYVSDNTLIKALVFGGHQTTYQAWNGIDAETMKTNRRYNSAGAYTDDQGNPRFYDNEVDDYAQDHAQLHWNQKLSDKWSTNLAFHYTYGRGYFEQYREDSAFSDYGLTPIIAANDTINSTDLIRRKWLDNDFYGTTFSVHYEEKNMDVIVGGAWNKYEGDHFGEIIWARYASQSDIRDRYYDDTSLKTDFNVYAKINYKLDAHWSLFGDLQYRTIRYKANGEETGLVNDNFNFFNPKAGITYTLNPNHNFYFSYARAGREPNRNDYEDGNPRPEYLNDFELGWRYLSDKLKLNINGYYMRYKDQLVLTGQLNDVGAPIRANSGDSYRLGLEADATIYLSDQWVIRPNAALSDNRNIDFVFQRDGVLEDLGNTNIAFSPKIIAGNILTFLPADALQVSILSKYVGEQYMGNIDSKNSKLDDYFINDFNIQYEIKMNTIFKSIVLNGLVNNIFDVKYVSNGYFYTSDNEVSPGQYVTEEGAGYYPQAGINFLVGATLKF</sequence>
<evidence type="ECO:0000256" key="10">
    <source>
        <dbReference type="ARBA" id="ARBA00023136"/>
    </source>
</evidence>
<evidence type="ECO:0000256" key="12">
    <source>
        <dbReference type="PROSITE-ProRule" id="PRU01360"/>
    </source>
</evidence>
<evidence type="ECO:0000256" key="7">
    <source>
        <dbReference type="ARBA" id="ARBA00023004"/>
    </source>
</evidence>
<evidence type="ECO:0000256" key="8">
    <source>
        <dbReference type="ARBA" id="ARBA00023065"/>
    </source>
</evidence>
<feature type="domain" description="TonB-dependent receptor plug" evidence="15">
    <location>
        <begin position="88"/>
        <end position="194"/>
    </location>
</feature>
<keyword evidence="7" id="KW-0408">Iron</keyword>
<accession>A0A1K1N723</accession>
<protein>
    <submittedName>
        <fullName evidence="16">Iron complex outermembrane recepter protein</fullName>
    </submittedName>
</protein>
<dbReference type="InterPro" id="IPR000531">
    <property type="entry name" value="Beta-barrel_TonB"/>
</dbReference>
<gene>
    <name evidence="16" type="ORF">SAMN02927921_01069</name>
</gene>
<comment type="subcellular location">
    <subcellularLocation>
        <location evidence="1 12">Cell outer membrane</location>
        <topology evidence="1 12">Multi-pass membrane protein</topology>
    </subcellularLocation>
</comment>
<evidence type="ECO:0000256" key="3">
    <source>
        <dbReference type="ARBA" id="ARBA00022452"/>
    </source>
</evidence>
<keyword evidence="5 12" id="KW-0812">Transmembrane</keyword>
<dbReference type="PANTHER" id="PTHR32552">
    <property type="entry name" value="FERRICHROME IRON RECEPTOR-RELATED"/>
    <property type="match status" value="1"/>
</dbReference>
<dbReference type="EMBL" id="FPJE01000004">
    <property type="protein sequence ID" value="SFW31140.1"/>
    <property type="molecule type" value="Genomic_DNA"/>
</dbReference>
<dbReference type="InterPro" id="IPR036942">
    <property type="entry name" value="Beta-barrel_TonB_sf"/>
</dbReference>
<dbReference type="Gene3D" id="2.40.170.20">
    <property type="entry name" value="TonB-dependent receptor, beta-barrel domain"/>
    <property type="match status" value="1"/>
</dbReference>
<evidence type="ECO:0000313" key="17">
    <source>
        <dbReference type="Proteomes" id="UP000182248"/>
    </source>
</evidence>
<dbReference type="PANTHER" id="PTHR32552:SF68">
    <property type="entry name" value="FERRICHROME OUTER MEMBRANE TRANSPORTER_PHAGE RECEPTOR"/>
    <property type="match status" value="1"/>
</dbReference>
<dbReference type="GO" id="GO:0009279">
    <property type="term" value="C:cell outer membrane"/>
    <property type="evidence" value="ECO:0007669"/>
    <property type="project" value="UniProtKB-SubCell"/>
</dbReference>
<dbReference type="PROSITE" id="PS52016">
    <property type="entry name" value="TONB_DEPENDENT_REC_3"/>
    <property type="match status" value="1"/>
</dbReference>
<evidence type="ECO:0000313" key="16">
    <source>
        <dbReference type="EMBL" id="SFW31140.1"/>
    </source>
</evidence>
<evidence type="ECO:0000256" key="9">
    <source>
        <dbReference type="ARBA" id="ARBA00023077"/>
    </source>
</evidence>
<keyword evidence="11 12" id="KW-0998">Cell outer membrane</keyword>
<dbReference type="Pfam" id="PF07715">
    <property type="entry name" value="Plug"/>
    <property type="match status" value="1"/>
</dbReference>
<dbReference type="InterPro" id="IPR037066">
    <property type="entry name" value="Plug_dom_sf"/>
</dbReference>
<keyword evidence="4" id="KW-0410">Iron transport</keyword>
<keyword evidence="8" id="KW-0406">Ion transport</keyword>
<feature type="domain" description="TonB-dependent receptor-like beta-barrel" evidence="14">
    <location>
        <begin position="279"/>
        <end position="715"/>
    </location>
</feature>
<evidence type="ECO:0000256" key="6">
    <source>
        <dbReference type="ARBA" id="ARBA00022729"/>
    </source>
</evidence>
<evidence type="ECO:0000256" key="5">
    <source>
        <dbReference type="ARBA" id="ARBA00022692"/>
    </source>
</evidence>
<comment type="similarity">
    <text evidence="12 13">Belongs to the TonB-dependent receptor family.</text>
</comment>
<keyword evidence="2 12" id="KW-0813">Transport</keyword>
<organism evidence="16 17">
    <name type="scientific">Sinomicrobium oceani</name>
    <dbReference type="NCBI Taxonomy" id="1150368"/>
    <lineage>
        <taxon>Bacteria</taxon>
        <taxon>Pseudomonadati</taxon>
        <taxon>Bacteroidota</taxon>
        <taxon>Flavobacteriia</taxon>
        <taxon>Flavobacteriales</taxon>
        <taxon>Flavobacteriaceae</taxon>
        <taxon>Sinomicrobium</taxon>
    </lineage>
</organism>
<keyword evidence="10 12" id="KW-0472">Membrane</keyword>
<proteinExistence type="inferred from homology"/>
<dbReference type="STRING" id="1150368.SAMN02927921_01069"/>
<dbReference type="AlphaFoldDB" id="A0A1K1N723"/>
<dbReference type="GO" id="GO:0015344">
    <property type="term" value="F:siderophore uptake transmembrane transporter activity"/>
    <property type="evidence" value="ECO:0007669"/>
    <property type="project" value="TreeGrafter"/>
</dbReference>
<reference evidence="16 17" key="1">
    <citation type="submission" date="2016-11" db="EMBL/GenBank/DDBJ databases">
        <authorList>
            <person name="Jaros S."/>
            <person name="Januszkiewicz K."/>
            <person name="Wedrychowicz H."/>
        </authorList>
    </citation>
    <scope>NUCLEOTIDE SEQUENCE [LARGE SCALE GENOMIC DNA]</scope>
    <source>
        <strain evidence="16 17">CGMCC 1.12145</strain>
    </source>
</reference>
<evidence type="ECO:0000256" key="1">
    <source>
        <dbReference type="ARBA" id="ARBA00004571"/>
    </source>
</evidence>
<evidence type="ECO:0000256" key="4">
    <source>
        <dbReference type="ARBA" id="ARBA00022496"/>
    </source>
</evidence>
<keyword evidence="9 13" id="KW-0798">TonB box</keyword>
<dbReference type="Pfam" id="PF00593">
    <property type="entry name" value="TonB_dep_Rec_b-barrel"/>
    <property type="match status" value="1"/>
</dbReference>
<evidence type="ECO:0000256" key="13">
    <source>
        <dbReference type="RuleBase" id="RU003357"/>
    </source>
</evidence>
<dbReference type="InterPro" id="IPR039426">
    <property type="entry name" value="TonB-dep_rcpt-like"/>
</dbReference>
<keyword evidence="3 12" id="KW-1134">Transmembrane beta strand</keyword>
<dbReference type="InterPro" id="IPR012910">
    <property type="entry name" value="Plug_dom"/>
</dbReference>
<name>A0A1K1N723_9FLAO</name>
<evidence type="ECO:0000256" key="11">
    <source>
        <dbReference type="ARBA" id="ARBA00023237"/>
    </source>
</evidence>